<gene>
    <name evidence="7" type="ORF">N7469_009035</name>
</gene>
<name>A0A9W9NMU3_PENCI</name>
<dbReference type="InterPro" id="IPR012001">
    <property type="entry name" value="Thiamin_PyroP_enz_TPP-bd_dom"/>
</dbReference>
<evidence type="ECO:0000259" key="4">
    <source>
        <dbReference type="Pfam" id="PF00205"/>
    </source>
</evidence>
<dbReference type="InterPro" id="IPR012000">
    <property type="entry name" value="Thiamin_PyroP_enz_cen_dom"/>
</dbReference>
<dbReference type="InterPro" id="IPR045229">
    <property type="entry name" value="TPP_enz"/>
</dbReference>
<dbReference type="InterPro" id="IPR029061">
    <property type="entry name" value="THDP-binding"/>
</dbReference>
<dbReference type="OrthoDB" id="2867507at2759"/>
<evidence type="ECO:0000259" key="5">
    <source>
        <dbReference type="Pfam" id="PF02775"/>
    </source>
</evidence>
<dbReference type="Proteomes" id="UP001147733">
    <property type="component" value="Unassembled WGS sequence"/>
</dbReference>
<keyword evidence="8" id="KW-1185">Reference proteome</keyword>
<dbReference type="InterPro" id="IPR029035">
    <property type="entry name" value="DHS-like_NAD/FAD-binding_dom"/>
</dbReference>
<dbReference type="EMBL" id="JAPQKT010000008">
    <property type="protein sequence ID" value="KAJ5222795.1"/>
    <property type="molecule type" value="Genomic_DNA"/>
</dbReference>
<dbReference type="SUPFAM" id="SSF52467">
    <property type="entry name" value="DHS-like NAD/FAD-binding domain"/>
    <property type="match status" value="1"/>
</dbReference>
<dbReference type="GeneID" id="81387120"/>
<protein>
    <recommendedName>
        <fullName evidence="9">Pyruvate decarboxylase</fullName>
    </recommendedName>
</protein>
<dbReference type="GO" id="GO:0000287">
    <property type="term" value="F:magnesium ion binding"/>
    <property type="evidence" value="ECO:0007669"/>
    <property type="project" value="InterPro"/>
</dbReference>
<comment type="caution">
    <text evidence="7">The sequence shown here is derived from an EMBL/GenBank/DDBJ whole genome shotgun (WGS) entry which is preliminary data.</text>
</comment>
<dbReference type="GO" id="GO:0009099">
    <property type="term" value="P:L-valine biosynthetic process"/>
    <property type="evidence" value="ECO:0007669"/>
    <property type="project" value="TreeGrafter"/>
</dbReference>
<feature type="domain" description="Thiamine pyrophosphate enzyme TPP-binding" evidence="5">
    <location>
        <begin position="445"/>
        <end position="531"/>
    </location>
</feature>
<dbReference type="Pfam" id="PF00205">
    <property type="entry name" value="TPP_enzyme_M"/>
    <property type="match status" value="1"/>
</dbReference>
<dbReference type="GO" id="GO:0005739">
    <property type="term" value="C:mitochondrion"/>
    <property type="evidence" value="ECO:0007669"/>
    <property type="project" value="TreeGrafter"/>
</dbReference>
<sequence length="636" mass="69714">MKLYNGTGFYNMRVERSILGKRFVTIHIAKMYTASYAFFEALWELGVRNCFVNLGSDHPSIMEAMAKGLREKPDAFPRVFTCPNEMVALSMADGYARVTNKPQCVIIHVDVGTSGLGAAIHNASIGRAPVLIFAGLSPFTMEGELRGSRTEFIHWLQDVPDQKQIVAQYCRYVGEIKTGKNIKQMVGRALQMATSDPKGPVYLMGAREVMEEDIQPYAINPEHWRPCEPAALPELHVKLIADSLVQAKEPLVITGYSGRNHESVEVLTGLANTVPGLRVLDTGACDMCFPADHPSWLSMRYGSDPSIETADLILLVDCDVPWIPTQCRPQETATVIHIDIDPLKKIMPLFYLPAARRYTADATTALTQIVSFIHSSADLQEALELPVHQERLHSRQEKYQRFIKSLDDKCILPPDTTSFNTSFLCQKLRELVPSDTVFAVEAVTNTTLIADQLRATLPGQWINCGGGGLGWSGGGALGIKLAVDTANPDQKPLVVQIVGDGTFMFSVPSSVYWISNRYQIPILTIVLNNQGEILAEIILTSAGIAPSNVCSIAGWNAPRRSMLLVHPDGHGSKIDNRELNISFDPSPDYSGIARAASDGNIYAARVKDSAELERVLKEAIEVVRGGTSAVIDAHVA</sequence>
<accession>A0A9W9NMU3</accession>
<dbReference type="AlphaFoldDB" id="A0A9W9NMU3"/>
<comment type="similarity">
    <text evidence="1 3">Belongs to the TPP enzyme family.</text>
</comment>
<dbReference type="CDD" id="cd07035">
    <property type="entry name" value="TPP_PYR_POX_like"/>
    <property type="match status" value="1"/>
</dbReference>
<dbReference type="GO" id="GO:0030976">
    <property type="term" value="F:thiamine pyrophosphate binding"/>
    <property type="evidence" value="ECO:0007669"/>
    <property type="project" value="InterPro"/>
</dbReference>
<evidence type="ECO:0000256" key="2">
    <source>
        <dbReference type="ARBA" id="ARBA00023052"/>
    </source>
</evidence>
<evidence type="ECO:0000313" key="8">
    <source>
        <dbReference type="Proteomes" id="UP001147733"/>
    </source>
</evidence>
<reference evidence="7" key="2">
    <citation type="journal article" date="2023" name="IMA Fungus">
        <title>Comparative genomic study of the Penicillium genus elucidates a diverse pangenome and 15 lateral gene transfer events.</title>
        <authorList>
            <person name="Petersen C."/>
            <person name="Sorensen T."/>
            <person name="Nielsen M.R."/>
            <person name="Sondergaard T.E."/>
            <person name="Sorensen J.L."/>
            <person name="Fitzpatrick D.A."/>
            <person name="Frisvad J.C."/>
            <person name="Nielsen K.L."/>
        </authorList>
    </citation>
    <scope>NUCLEOTIDE SEQUENCE</scope>
    <source>
        <strain evidence="7">IBT 23319</strain>
    </source>
</reference>
<dbReference type="CDD" id="cd02002">
    <property type="entry name" value="TPP_BFDC"/>
    <property type="match status" value="1"/>
</dbReference>
<dbReference type="Pfam" id="PF02776">
    <property type="entry name" value="TPP_enzyme_N"/>
    <property type="match status" value="1"/>
</dbReference>
<evidence type="ECO:0000256" key="3">
    <source>
        <dbReference type="RuleBase" id="RU362132"/>
    </source>
</evidence>
<evidence type="ECO:0000313" key="7">
    <source>
        <dbReference type="EMBL" id="KAJ5222795.1"/>
    </source>
</evidence>
<proteinExistence type="inferred from homology"/>
<dbReference type="InterPro" id="IPR011766">
    <property type="entry name" value="TPP_enzyme_TPP-bd"/>
</dbReference>
<dbReference type="Gene3D" id="3.40.50.970">
    <property type="match status" value="2"/>
</dbReference>
<dbReference type="GO" id="GO:0005948">
    <property type="term" value="C:acetolactate synthase complex"/>
    <property type="evidence" value="ECO:0007669"/>
    <property type="project" value="TreeGrafter"/>
</dbReference>
<dbReference type="Gene3D" id="3.40.50.1220">
    <property type="entry name" value="TPP-binding domain"/>
    <property type="match status" value="1"/>
</dbReference>
<evidence type="ECO:0000256" key="1">
    <source>
        <dbReference type="ARBA" id="ARBA00007812"/>
    </source>
</evidence>
<dbReference type="PANTHER" id="PTHR18968">
    <property type="entry name" value="THIAMINE PYROPHOSPHATE ENZYMES"/>
    <property type="match status" value="1"/>
</dbReference>
<dbReference type="NCBIfam" id="NF006203">
    <property type="entry name" value="PRK08327.1"/>
    <property type="match status" value="1"/>
</dbReference>
<organism evidence="7 8">
    <name type="scientific">Penicillium citrinum</name>
    <dbReference type="NCBI Taxonomy" id="5077"/>
    <lineage>
        <taxon>Eukaryota</taxon>
        <taxon>Fungi</taxon>
        <taxon>Dikarya</taxon>
        <taxon>Ascomycota</taxon>
        <taxon>Pezizomycotina</taxon>
        <taxon>Eurotiomycetes</taxon>
        <taxon>Eurotiomycetidae</taxon>
        <taxon>Eurotiales</taxon>
        <taxon>Aspergillaceae</taxon>
        <taxon>Penicillium</taxon>
    </lineage>
</organism>
<dbReference type="GO" id="GO:0009097">
    <property type="term" value="P:isoleucine biosynthetic process"/>
    <property type="evidence" value="ECO:0007669"/>
    <property type="project" value="TreeGrafter"/>
</dbReference>
<dbReference type="Pfam" id="PF02775">
    <property type="entry name" value="TPP_enzyme_C"/>
    <property type="match status" value="1"/>
</dbReference>
<evidence type="ECO:0008006" key="9">
    <source>
        <dbReference type="Google" id="ProtNLM"/>
    </source>
</evidence>
<dbReference type="RefSeq" id="XP_056497718.1">
    <property type="nucleotide sequence ID" value="XM_056647953.1"/>
</dbReference>
<dbReference type="PANTHER" id="PTHR18968:SF164">
    <property type="entry name" value="PYRUVATE DECARBOXYLASE"/>
    <property type="match status" value="1"/>
</dbReference>
<evidence type="ECO:0000259" key="6">
    <source>
        <dbReference type="Pfam" id="PF02776"/>
    </source>
</evidence>
<dbReference type="GO" id="GO:0050660">
    <property type="term" value="F:flavin adenine dinucleotide binding"/>
    <property type="evidence" value="ECO:0007669"/>
    <property type="project" value="TreeGrafter"/>
</dbReference>
<reference evidence="7" key="1">
    <citation type="submission" date="2022-11" db="EMBL/GenBank/DDBJ databases">
        <authorList>
            <person name="Petersen C."/>
        </authorList>
    </citation>
    <scope>NUCLEOTIDE SEQUENCE</scope>
    <source>
        <strain evidence="7">IBT 23319</strain>
    </source>
</reference>
<dbReference type="GO" id="GO:0003984">
    <property type="term" value="F:acetolactate synthase activity"/>
    <property type="evidence" value="ECO:0007669"/>
    <property type="project" value="TreeGrafter"/>
</dbReference>
<feature type="domain" description="Thiamine pyrophosphate enzyme N-terminal TPP-binding" evidence="6">
    <location>
        <begin position="34"/>
        <end position="165"/>
    </location>
</feature>
<keyword evidence="2 3" id="KW-0786">Thiamine pyrophosphate</keyword>
<feature type="domain" description="Thiamine pyrophosphate enzyme central" evidence="4">
    <location>
        <begin position="239"/>
        <end position="342"/>
    </location>
</feature>
<dbReference type="SUPFAM" id="SSF52518">
    <property type="entry name" value="Thiamin diphosphate-binding fold (THDP-binding)"/>
    <property type="match status" value="2"/>
</dbReference>